<sequence length="184" mass="20820">MSYFIPSASVVALYTLSIGINCIISPFLLISRIHFIHAKLRLFINGILGLTFNVIIPLVELLPRMYGKKFAPIAVASQLRNSPTWLTEIILYFRCYSTTSLLSFIAKIFVGIMNYWTLRLLAESVQEIPRNNGFGIIMVGQVSPSKFPTRVHLGKKTRSRMKTLAQLPKFSNYNTISFIGRVIC</sequence>
<protein>
    <submittedName>
        <fullName evidence="2">Uncharacterized protein</fullName>
    </submittedName>
</protein>
<keyword evidence="1" id="KW-0812">Transmembrane</keyword>
<dbReference type="EMBL" id="JNBS01000374">
    <property type="protein sequence ID" value="OQS06095.1"/>
    <property type="molecule type" value="Genomic_DNA"/>
</dbReference>
<accession>A0A1W0A777</accession>
<dbReference type="Proteomes" id="UP000243217">
    <property type="component" value="Unassembled WGS sequence"/>
</dbReference>
<reference evidence="2 3" key="1">
    <citation type="journal article" date="2014" name="Genome Biol. Evol.">
        <title>The secreted proteins of Achlya hypogyna and Thraustotheca clavata identify the ancestral oomycete secretome and reveal gene acquisitions by horizontal gene transfer.</title>
        <authorList>
            <person name="Misner I."/>
            <person name="Blouin N."/>
            <person name="Leonard G."/>
            <person name="Richards T.A."/>
            <person name="Lane C.E."/>
        </authorList>
    </citation>
    <scope>NUCLEOTIDE SEQUENCE [LARGE SCALE GENOMIC DNA]</scope>
    <source>
        <strain evidence="2 3">ATCC 34112</strain>
    </source>
</reference>
<feature type="transmembrane region" description="Helical" evidence="1">
    <location>
        <begin position="12"/>
        <end position="30"/>
    </location>
</feature>
<gene>
    <name evidence="2" type="ORF">THRCLA_20444</name>
</gene>
<evidence type="ECO:0000313" key="3">
    <source>
        <dbReference type="Proteomes" id="UP000243217"/>
    </source>
</evidence>
<feature type="transmembrane region" description="Helical" evidence="1">
    <location>
        <begin position="42"/>
        <end position="59"/>
    </location>
</feature>
<keyword evidence="1" id="KW-1133">Transmembrane helix</keyword>
<keyword evidence="1" id="KW-0472">Membrane</keyword>
<feature type="non-terminal residue" evidence="2">
    <location>
        <position position="184"/>
    </location>
</feature>
<comment type="caution">
    <text evidence="2">The sequence shown here is derived from an EMBL/GenBank/DDBJ whole genome shotgun (WGS) entry which is preliminary data.</text>
</comment>
<dbReference type="AlphaFoldDB" id="A0A1W0A777"/>
<feature type="transmembrane region" description="Helical" evidence="1">
    <location>
        <begin position="89"/>
        <end position="110"/>
    </location>
</feature>
<proteinExistence type="predicted"/>
<evidence type="ECO:0000313" key="2">
    <source>
        <dbReference type="EMBL" id="OQS06095.1"/>
    </source>
</evidence>
<keyword evidence="3" id="KW-1185">Reference proteome</keyword>
<dbReference type="OrthoDB" id="10603750at2759"/>
<name>A0A1W0A777_9STRA</name>
<organism evidence="2 3">
    <name type="scientific">Thraustotheca clavata</name>
    <dbReference type="NCBI Taxonomy" id="74557"/>
    <lineage>
        <taxon>Eukaryota</taxon>
        <taxon>Sar</taxon>
        <taxon>Stramenopiles</taxon>
        <taxon>Oomycota</taxon>
        <taxon>Saprolegniomycetes</taxon>
        <taxon>Saprolegniales</taxon>
        <taxon>Achlyaceae</taxon>
        <taxon>Thraustotheca</taxon>
    </lineage>
</organism>
<evidence type="ECO:0000256" key="1">
    <source>
        <dbReference type="SAM" id="Phobius"/>
    </source>
</evidence>